<keyword evidence="1" id="KW-1133">Transmembrane helix</keyword>
<accession>A0A8S5M7R6</accession>
<evidence type="ECO:0000313" key="2">
    <source>
        <dbReference type="EMBL" id="DAD78216.1"/>
    </source>
</evidence>
<keyword evidence="1" id="KW-0812">Transmembrane</keyword>
<proteinExistence type="predicted"/>
<keyword evidence="1" id="KW-0472">Membrane</keyword>
<protein>
    <submittedName>
        <fullName evidence="2">Uncharacterized protein</fullName>
    </submittedName>
</protein>
<feature type="transmembrane region" description="Helical" evidence="1">
    <location>
        <begin position="12"/>
        <end position="37"/>
    </location>
</feature>
<evidence type="ECO:0000256" key="1">
    <source>
        <dbReference type="SAM" id="Phobius"/>
    </source>
</evidence>
<dbReference type="EMBL" id="BK014839">
    <property type="protein sequence ID" value="DAD78216.1"/>
    <property type="molecule type" value="Genomic_DNA"/>
</dbReference>
<feature type="transmembrane region" description="Helical" evidence="1">
    <location>
        <begin position="57"/>
        <end position="77"/>
    </location>
</feature>
<name>A0A8S5M7R6_9CAUD</name>
<sequence>MDKQTKNELEYIIQLVVLVLVTAAALTGPVISFVHQYNLIVEEFGRFIGGIFIYDNYAWWNLTVLIWLPYGICLRAWNKKVNKEMAKDMYSLMYWKEENRSNEK</sequence>
<organism evidence="2">
    <name type="scientific">Siphoviridae sp. ctrgt10</name>
    <dbReference type="NCBI Taxonomy" id="2826479"/>
    <lineage>
        <taxon>Viruses</taxon>
        <taxon>Duplodnaviria</taxon>
        <taxon>Heunggongvirae</taxon>
        <taxon>Uroviricota</taxon>
        <taxon>Caudoviricetes</taxon>
    </lineage>
</organism>
<reference evidence="2" key="1">
    <citation type="journal article" date="2021" name="Proc. Natl. Acad. Sci. U.S.A.">
        <title>A Catalog of Tens of Thousands of Viruses from Human Metagenomes Reveals Hidden Associations with Chronic Diseases.</title>
        <authorList>
            <person name="Tisza M.J."/>
            <person name="Buck C.B."/>
        </authorList>
    </citation>
    <scope>NUCLEOTIDE SEQUENCE</scope>
    <source>
        <strain evidence="2">Ctrgt10</strain>
    </source>
</reference>